<organism evidence="2 3">
    <name type="scientific">Bagarius yarrelli</name>
    <name type="common">Goonch</name>
    <name type="synonym">Bagrus yarrelli</name>
    <dbReference type="NCBI Taxonomy" id="175774"/>
    <lineage>
        <taxon>Eukaryota</taxon>
        <taxon>Metazoa</taxon>
        <taxon>Chordata</taxon>
        <taxon>Craniata</taxon>
        <taxon>Vertebrata</taxon>
        <taxon>Euteleostomi</taxon>
        <taxon>Actinopterygii</taxon>
        <taxon>Neopterygii</taxon>
        <taxon>Teleostei</taxon>
        <taxon>Ostariophysi</taxon>
        <taxon>Siluriformes</taxon>
        <taxon>Sisoridae</taxon>
        <taxon>Sisorinae</taxon>
        <taxon>Bagarius</taxon>
    </lineage>
</organism>
<feature type="region of interest" description="Disordered" evidence="1">
    <location>
        <begin position="1"/>
        <end position="151"/>
    </location>
</feature>
<proteinExistence type="predicted"/>
<dbReference type="Proteomes" id="UP000319801">
    <property type="component" value="Unassembled WGS sequence"/>
</dbReference>
<evidence type="ECO:0000313" key="3">
    <source>
        <dbReference type="Proteomes" id="UP000319801"/>
    </source>
</evidence>
<protein>
    <submittedName>
        <fullName evidence="2">Uncharacterized protein</fullName>
    </submittedName>
</protein>
<feature type="compositionally biased region" description="Basic and acidic residues" evidence="1">
    <location>
        <begin position="20"/>
        <end position="46"/>
    </location>
</feature>
<evidence type="ECO:0000313" key="2">
    <source>
        <dbReference type="EMBL" id="TTN83886.1"/>
    </source>
</evidence>
<gene>
    <name evidence="2" type="ORF">Baya_15861</name>
</gene>
<feature type="compositionally biased region" description="Basic and acidic residues" evidence="1">
    <location>
        <begin position="92"/>
        <end position="109"/>
    </location>
</feature>
<comment type="caution">
    <text evidence="2">The sequence shown here is derived from an EMBL/GenBank/DDBJ whole genome shotgun (WGS) entry which is preliminary data.</text>
</comment>
<evidence type="ECO:0000256" key="1">
    <source>
        <dbReference type="SAM" id="MobiDB-lite"/>
    </source>
</evidence>
<accession>A0A556VU27</accession>
<sequence length="151" mass="17186">MEATGTCHLTEPPVLMSDSKSLDRKDSRGDTDCRSTRSGARNEREPPTATERLPELSQAQVHPDQLVVLGVGGQRFRDTGMRGQHQHRNRPSSRERAPKSVPKELERRQPSAGRNLHRRPGTEKRSRPEGRPRRREPWWEGRTRTRGGGRG</sequence>
<keyword evidence="3" id="KW-1185">Reference proteome</keyword>
<dbReference type="EMBL" id="VCAZ01000249">
    <property type="protein sequence ID" value="TTN83886.1"/>
    <property type="molecule type" value="Genomic_DNA"/>
</dbReference>
<reference evidence="2 3" key="1">
    <citation type="journal article" date="2019" name="Genome Biol. Evol.">
        <title>Whole-Genome Sequencing of the Giant Devil Catfish, Bagarius yarrelli.</title>
        <authorList>
            <person name="Jiang W."/>
            <person name="Lv Y."/>
            <person name="Cheng L."/>
            <person name="Yang K."/>
            <person name="Chao B."/>
            <person name="Wang X."/>
            <person name="Li Y."/>
            <person name="Pan X."/>
            <person name="You X."/>
            <person name="Zhang Y."/>
            <person name="Yang J."/>
            <person name="Li J."/>
            <person name="Zhang X."/>
            <person name="Liu S."/>
            <person name="Sun C."/>
            <person name="Yang J."/>
            <person name="Shi Q."/>
        </authorList>
    </citation>
    <scope>NUCLEOTIDE SEQUENCE [LARGE SCALE GENOMIC DNA]</scope>
    <source>
        <strain evidence="2">JWS20170419001</strain>
        <tissue evidence="2">Muscle</tissue>
    </source>
</reference>
<name>A0A556VU27_BAGYA</name>
<feature type="compositionally biased region" description="Basic and acidic residues" evidence="1">
    <location>
        <begin position="120"/>
        <end position="143"/>
    </location>
</feature>
<dbReference type="AlphaFoldDB" id="A0A556VU27"/>